<protein>
    <recommendedName>
        <fullName evidence="5">PABS domain-containing protein</fullName>
    </recommendedName>
</protein>
<feature type="transmembrane region" description="Helical" evidence="2">
    <location>
        <begin position="59"/>
        <end position="78"/>
    </location>
</feature>
<feature type="transmembrane region" description="Helical" evidence="2">
    <location>
        <begin position="397"/>
        <end position="415"/>
    </location>
</feature>
<organism evidence="3 4">
    <name type="scientific">Candidatus Sungbacteria bacterium RIFCSPHIGHO2_02_FULL_52_23</name>
    <dbReference type="NCBI Taxonomy" id="1802274"/>
    <lineage>
        <taxon>Bacteria</taxon>
        <taxon>Candidatus Sungiibacteriota</taxon>
    </lineage>
</organism>
<dbReference type="Proteomes" id="UP000178510">
    <property type="component" value="Unassembled WGS sequence"/>
</dbReference>
<keyword evidence="2" id="KW-0812">Transmembrane</keyword>
<dbReference type="Gene3D" id="3.40.50.150">
    <property type="entry name" value="Vaccinia Virus protein VP39"/>
    <property type="match status" value="1"/>
</dbReference>
<dbReference type="NCBIfam" id="NF037959">
    <property type="entry name" value="MFS_SpdSyn"/>
    <property type="match status" value="1"/>
</dbReference>
<sequence length="728" mass="80146">MTQQSEAPALRPAPLRFRKTAMAMWAYGSTVLVGAFLLFSIQPIAGKVLLPRLGGSTSVWSATLLFFMTALLVGYAYAYVLCKMRVAMQILLHTAVLLAVCLSAAINLFGGRLLFHQTAYASSALAPFSYIFLFLTTQIALPYILLSATSTLLQVWFGRVAAGRVPYRLYAFSNAGSLAAVAAYPFVIEPYLPLSLQMRAWLAMFLIYGAGMLVCMGYVFARSGTRAVHLPPFTAVAPEGGGAGPRLWKVLCWIGLAGFASFQLITTTATMTQGIAAVPLFWLVPLSLYLLSYVLCFSGERWYSRMVWASLLFVGSFFSVAVWTHMLISVPVLYELAIYSSALFCLCMVCHGELYHIRPDTRFISGFYLASAFGGALGGFMGSIISPIVFTRGLYEFPFGFMVGGVVGGLLLLYLIHDLFSPKKLRILRYAVVAALILPFMVTMIATPPHRMVETTRNFYGVLKIEKETDIKSGKSLMALYNGRILHGNQFLDPALRRAPTTYYGTESGAGLALRFHPARVQHKPLRVGVVGLGVGTLAAYCQKGDTFRFYEINPAVIRVAREYFSYLEDCPGAVSIVTGDARVALEEELWVEIQNQFDVLLIDAFTDDAIPVHLLTREAFALYRAHMTGSAILGVHISNNHLDLGSLVSALARDAGWDAVRVDSAGISEQGGARSQWMLIAPTDSVFQADAFRSHISPAVPERQDARKIWTDDYSSIFQVLRNIWPW</sequence>
<gene>
    <name evidence="3" type="ORF">A3J58_01355</name>
</gene>
<evidence type="ECO:0000256" key="1">
    <source>
        <dbReference type="ARBA" id="ARBA00023115"/>
    </source>
</evidence>
<feature type="transmembrane region" description="Helical" evidence="2">
    <location>
        <begin position="250"/>
        <end position="269"/>
    </location>
</feature>
<evidence type="ECO:0000256" key="2">
    <source>
        <dbReference type="SAM" id="Phobius"/>
    </source>
</evidence>
<feature type="transmembrane region" description="Helical" evidence="2">
    <location>
        <begin position="169"/>
        <end position="188"/>
    </location>
</feature>
<reference evidence="3 4" key="1">
    <citation type="journal article" date="2016" name="Nat. Commun.">
        <title>Thousands of microbial genomes shed light on interconnected biogeochemical processes in an aquifer system.</title>
        <authorList>
            <person name="Anantharaman K."/>
            <person name="Brown C.T."/>
            <person name="Hug L.A."/>
            <person name="Sharon I."/>
            <person name="Castelle C.J."/>
            <person name="Probst A.J."/>
            <person name="Thomas B.C."/>
            <person name="Singh A."/>
            <person name="Wilkins M.J."/>
            <person name="Karaoz U."/>
            <person name="Brodie E.L."/>
            <person name="Williams K.H."/>
            <person name="Hubbard S.S."/>
            <person name="Banfield J.F."/>
        </authorList>
    </citation>
    <scope>NUCLEOTIDE SEQUENCE [LARGE SCALE GENOMIC DNA]</scope>
</reference>
<name>A0A1G2KY66_9BACT</name>
<dbReference type="SUPFAM" id="SSF53335">
    <property type="entry name" value="S-adenosyl-L-methionine-dependent methyltransferases"/>
    <property type="match status" value="1"/>
</dbReference>
<evidence type="ECO:0008006" key="5">
    <source>
        <dbReference type="Google" id="ProtNLM"/>
    </source>
</evidence>
<feature type="transmembrane region" description="Helical" evidence="2">
    <location>
        <begin position="130"/>
        <end position="157"/>
    </location>
</feature>
<feature type="transmembrane region" description="Helical" evidence="2">
    <location>
        <begin position="307"/>
        <end position="330"/>
    </location>
</feature>
<dbReference type="InterPro" id="IPR029063">
    <property type="entry name" value="SAM-dependent_MTases_sf"/>
</dbReference>
<proteinExistence type="predicted"/>
<feature type="transmembrane region" description="Helical" evidence="2">
    <location>
        <begin position="90"/>
        <end position="110"/>
    </location>
</feature>
<comment type="caution">
    <text evidence="3">The sequence shown here is derived from an EMBL/GenBank/DDBJ whole genome shotgun (WGS) entry which is preliminary data.</text>
</comment>
<dbReference type="PANTHER" id="PTHR43317">
    <property type="entry name" value="THERMOSPERMINE SYNTHASE ACAULIS5"/>
    <property type="match status" value="1"/>
</dbReference>
<dbReference type="EMBL" id="MHQM01000027">
    <property type="protein sequence ID" value="OHA03399.1"/>
    <property type="molecule type" value="Genomic_DNA"/>
</dbReference>
<dbReference type="PANTHER" id="PTHR43317:SF1">
    <property type="entry name" value="THERMOSPERMINE SYNTHASE ACAULIS5"/>
    <property type="match status" value="1"/>
</dbReference>
<keyword evidence="2" id="KW-0472">Membrane</keyword>
<evidence type="ECO:0000313" key="4">
    <source>
        <dbReference type="Proteomes" id="UP000178510"/>
    </source>
</evidence>
<feature type="transmembrane region" description="Helical" evidence="2">
    <location>
        <begin position="427"/>
        <end position="446"/>
    </location>
</feature>
<accession>A0A1G2KY66</accession>
<dbReference type="GO" id="GO:0006596">
    <property type="term" value="P:polyamine biosynthetic process"/>
    <property type="evidence" value="ECO:0007669"/>
    <property type="project" value="UniProtKB-KW"/>
</dbReference>
<keyword evidence="1" id="KW-0620">Polyamine biosynthesis</keyword>
<feature type="transmembrane region" description="Helical" evidence="2">
    <location>
        <begin position="21"/>
        <end position="39"/>
    </location>
</feature>
<feature type="transmembrane region" description="Helical" evidence="2">
    <location>
        <begin position="200"/>
        <end position="221"/>
    </location>
</feature>
<dbReference type="STRING" id="1802274.A3J58_01355"/>
<keyword evidence="2" id="KW-1133">Transmembrane helix</keyword>
<dbReference type="AlphaFoldDB" id="A0A1G2KY66"/>
<feature type="transmembrane region" description="Helical" evidence="2">
    <location>
        <begin position="367"/>
        <end position="391"/>
    </location>
</feature>
<evidence type="ECO:0000313" key="3">
    <source>
        <dbReference type="EMBL" id="OHA03399.1"/>
    </source>
</evidence>
<feature type="transmembrane region" description="Helical" evidence="2">
    <location>
        <begin position="336"/>
        <end position="355"/>
    </location>
</feature>
<feature type="transmembrane region" description="Helical" evidence="2">
    <location>
        <begin position="275"/>
        <end position="295"/>
    </location>
</feature>